<sequence>MMNKMMLLLLSGILFGGTCLAQGGYMVSGKVRGLAVARVHAVAADFGTADTLASAEVVNGSFMFRGVLPGDARAVILVFPGVDGRVPLLLENDVNYQISVTAQGAAIEGEGPAVQLLKEFERIGHDYAVEKNKVEAEYKALEGGGNPAKVESLQLRLDNAYKQSVLKTQELIKANADNYVSAYVIALNMSADDETTLRAKYELLGTSARATAPGKAIAAMLDRYGKLVEGEVAPNFTLMKPDGNTFTVHGLPAKWKVIHFWAAQQGSSRQDNSDLVKFYLQYRPKGLEIVSVALDESAAMWKQAIGLDGMIWTNGSDLKGMDSEIVRLYLVRDLPAYFLLDAENRIVARDLSFPELRAKMAELTKKKKKK</sequence>
<evidence type="ECO:0000256" key="3">
    <source>
        <dbReference type="ARBA" id="ARBA00023157"/>
    </source>
</evidence>
<evidence type="ECO:0000256" key="1">
    <source>
        <dbReference type="ARBA" id="ARBA00004196"/>
    </source>
</evidence>
<keyword evidence="4" id="KW-0676">Redox-active center</keyword>
<feature type="domain" description="Thioredoxin" evidence="5">
    <location>
        <begin position="227"/>
        <end position="370"/>
    </location>
</feature>
<dbReference type="GeneID" id="93102074"/>
<dbReference type="GO" id="GO:0030313">
    <property type="term" value="C:cell envelope"/>
    <property type="evidence" value="ECO:0007669"/>
    <property type="project" value="UniProtKB-SubCell"/>
</dbReference>
<evidence type="ECO:0000313" key="7">
    <source>
        <dbReference type="Proteomes" id="UP000546007"/>
    </source>
</evidence>
<dbReference type="PROSITE" id="PS51352">
    <property type="entry name" value="THIOREDOXIN_2"/>
    <property type="match status" value="1"/>
</dbReference>
<comment type="caution">
    <text evidence="6">The sequence shown here is derived from an EMBL/GenBank/DDBJ whole genome shotgun (WGS) entry which is preliminary data.</text>
</comment>
<dbReference type="PANTHER" id="PTHR42852:SF6">
    <property type="entry name" value="THIOL:DISULFIDE INTERCHANGE PROTEIN DSBE"/>
    <property type="match status" value="1"/>
</dbReference>
<gene>
    <name evidence="6" type="ORF">GGR14_003993</name>
</gene>
<name>A0A7W6I044_9BACT</name>
<dbReference type="InterPro" id="IPR050553">
    <property type="entry name" value="Thioredoxin_ResA/DsbE_sf"/>
</dbReference>
<reference evidence="6 7" key="1">
    <citation type="submission" date="2020-08" db="EMBL/GenBank/DDBJ databases">
        <title>Genomic Encyclopedia of Type Strains, Phase IV (KMG-IV): sequencing the most valuable type-strain genomes for metagenomic binning, comparative biology and taxonomic classification.</title>
        <authorList>
            <person name="Goeker M."/>
        </authorList>
    </citation>
    <scope>NUCLEOTIDE SEQUENCE [LARGE SCALE GENOMIC DNA]</scope>
    <source>
        <strain evidence="6 7">DSM 105721</strain>
    </source>
</reference>
<dbReference type="AlphaFoldDB" id="A0A7W6I044"/>
<proteinExistence type="predicted"/>
<dbReference type="InterPro" id="IPR000866">
    <property type="entry name" value="AhpC/TSA"/>
</dbReference>
<dbReference type="Pfam" id="PF00578">
    <property type="entry name" value="AhpC-TSA"/>
    <property type="match status" value="1"/>
</dbReference>
<organism evidence="6 7">
    <name type="scientific">Butyricimonas faecihominis</name>
    <dbReference type="NCBI Taxonomy" id="1472416"/>
    <lineage>
        <taxon>Bacteria</taxon>
        <taxon>Pseudomonadati</taxon>
        <taxon>Bacteroidota</taxon>
        <taxon>Bacteroidia</taxon>
        <taxon>Bacteroidales</taxon>
        <taxon>Odoribacteraceae</taxon>
        <taxon>Butyricimonas</taxon>
    </lineage>
</organism>
<dbReference type="Gene3D" id="3.40.30.10">
    <property type="entry name" value="Glutaredoxin"/>
    <property type="match status" value="1"/>
</dbReference>
<dbReference type="GO" id="GO:0017004">
    <property type="term" value="P:cytochrome complex assembly"/>
    <property type="evidence" value="ECO:0007669"/>
    <property type="project" value="UniProtKB-KW"/>
</dbReference>
<protein>
    <recommendedName>
        <fullName evidence="5">Thioredoxin domain-containing protein</fullName>
    </recommendedName>
</protein>
<accession>A0A7W6I044</accession>
<evidence type="ECO:0000256" key="4">
    <source>
        <dbReference type="ARBA" id="ARBA00023284"/>
    </source>
</evidence>
<keyword evidence="7" id="KW-1185">Reference proteome</keyword>
<dbReference type="PANTHER" id="PTHR42852">
    <property type="entry name" value="THIOL:DISULFIDE INTERCHANGE PROTEIN DSBE"/>
    <property type="match status" value="1"/>
</dbReference>
<evidence type="ECO:0000256" key="2">
    <source>
        <dbReference type="ARBA" id="ARBA00022748"/>
    </source>
</evidence>
<dbReference type="CDD" id="cd02966">
    <property type="entry name" value="TlpA_like_family"/>
    <property type="match status" value="1"/>
</dbReference>
<dbReference type="Proteomes" id="UP000546007">
    <property type="component" value="Unassembled WGS sequence"/>
</dbReference>
<dbReference type="InterPro" id="IPR036249">
    <property type="entry name" value="Thioredoxin-like_sf"/>
</dbReference>
<dbReference type="GO" id="GO:0016491">
    <property type="term" value="F:oxidoreductase activity"/>
    <property type="evidence" value="ECO:0007669"/>
    <property type="project" value="InterPro"/>
</dbReference>
<dbReference type="InterPro" id="IPR013766">
    <property type="entry name" value="Thioredoxin_domain"/>
</dbReference>
<dbReference type="EMBL" id="JACIES010000018">
    <property type="protein sequence ID" value="MBB4028165.1"/>
    <property type="molecule type" value="Genomic_DNA"/>
</dbReference>
<evidence type="ECO:0000313" key="6">
    <source>
        <dbReference type="EMBL" id="MBB4028165.1"/>
    </source>
</evidence>
<dbReference type="SUPFAM" id="SSF52833">
    <property type="entry name" value="Thioredoxin-like"/>
    <property type="match status" value="1"/>
</dbReference>
<dbReference type="RefSeq" id="WP_229783042.1">
    <property type="nucleotide sequence ID" value="NZ_AP028155.1"/>
</dbReference>
<dbReference type="GO" id="GO:0016209">
    <property type="term" value="F:antioxidant activity"/>
    <property type="evidence" value="ECO:0007669"/>
    <property type="project" value="InterPro"/>
</dbReference>
<keyword evidence="3" id="KW-1015">Disulfide bond</keyword>
<comment type="subcellular location">
    <subcellularLocation>
        <location evidence="1">Cell envelope</location>
    </subcellularLocation>
</comment>
<evidence type="ECO:0000259" key="5">
    <source>
        <dbReference type="PROSITE" id="PS51352"/>
    </source>
</evidence>
<keyword evidence="2" id="KW-0201">Cytochrome c-type biogenesis</keyword>